<evidence type="ECO:0000313" key="2">
    <source>
        <dbReference type="Proteomes" id="UP000632774"/>
    </source>
</evidence>
<dbReference type="Proteomes" id="UP000632774">
    <property type="component" value="Unassembled WGS sequence"/>
</dbReference>
<comment type="caution">
    <text evidence="1">The sequence shown here is derived from an EMBL/GenBank/DDBJ whole genome shotgun (WGS) entry which is preliminary data.</text>
</comment>
<proteinExistence type="predicted"/>
<reference evidence="1 2" key="1">
    <citation type="submission" date="2020-10" db="EMBL/GenBank/DDBJ databases">
        <title>Mucilaginibacter mali sp. nov., isolated from rhizosphere soil of apple orchard.</title>
        <authorList>
            <person name="Lee J.-S."/>
            <person name="Kim H.S."/>
            <person name="Kim J.-S."/>
        </authorList>
    </citation>
    <scope>NUCLEOTIDE SEQUENCE [LARGE SCALE GENOMIC DNA]</scope>
    <source>
        <strain evidence="1 2">KCTC 23157</strain>
    </source>
</reference>
<sequence length="137" mass="15593">MIRIKSGKLLVVAPATSAVPIPSKKQVIHITNPDRIFPVIHAQLPDSIVLDYELLGPQMEKVLRRLSSNPFYHKIKIHCYKPASHTKVDDFLHTLGVRYFIYAEDIKQQPVKKNKTVKALSEMLEARMISPMAEASY</sequence>
<name>A0ABR9XCD8_9SPHI</name>
<gene>
    <name evidence="1" type="ORF">IRJ18_01710</name>
</gene>
<dbReference type="RefSeq" id="WP_194104474.1">
    <property type="nucleotide sequence ID" value="NZ_JADFFM010000001.1"/>
</dbReference>
<dbReference type="EMBL" id="JADFFM010000001">
    <property type="protein sequence ID" value="MBE9665058.1"/>
    <property type="molecule type" value="Genomic_DNA"/>
</dbReference>
<evidence type="ECO:0000313" key="1">
    <source>
        <dbReference type="EMBL" id="MBE9665058.1"/>
    </source>
</evidence>
<keyword evidence="2" id="KW-1185">Reference proteome</keyword>
<organism evidence="1 2">
    <name type="scientific">Mucilaginibacter boryungensis</name>
    <dbReference type="NCBI Taxonomy" id="768480"/>
    <lineage>
        <taxon>Bacteria</taxon>
        <taxon>Pseudomonadati</taxon>
        <taxon>Bacteroidota</taxon>
        <taxon>Sphingobacteriia</taxon>
        <taxon>Sphingobacteriales</taxon>
        <taxon>Sphingobacteriaceae</taxon>
        <taxon>Mucilaginibacter</taxon>
    </lineage>
</organism>
<protein>
    <submittedName>
        <fullName evidence="1">Uncharacterized protein</fullName>
    </submittedName>
</protein>
<accession>A0ABR9XCD8</accession>